<dbReference type="Pfam" id="PF14595">
    <property type="entry name" value="Thioredoxin_9"/>
    <property type="match status" value="1"/>
</dbReference>
<reference evidence="1 2" key="1">
    <citation type="submission" date="2018-10" db="EMBL/GenBank/DDBJ databases">
        <authorList>
            <person name="Zhang X."/>
        </authorList>
    </citation>
    <scope>NUCLEOTIDE SEQUENCE [LARGE SCALE GENOMIC DNA]</scope>
    <source>
        <strain evidence="1 2">SK-G1</strain>
    </source>
</reference>
<dbReference type="CDD" id="cd02947">
    <property type="entry name" value="TRX_family"/>
    <property type="match status" value="1"/>
</dbReference>
<accession>A0A3G2R6Q9</accession>
<dbReference type="InterPro" id="IPR036249">
    <property type="entry name" value="Thioredoxin-like_sf"/>
</dbReference>
<evidence type="ECO:0000313" key="2">
    <source>
        <dbReference type="Proteomes" id="UP000280960"/>
    </source>
</evidence>
<dbReference type="Gene3D" id="3.40.30.10">
    <property type="entry name" value="Glutaredoxin"/>
    <property type="match status" value="1"/>
</dbReference>
<dbReference type="KEGG" id="bacg:D2962_10975"/>
<gene>
    <name evidence="1" type="ORF">D2962_10975</name>
</gene>
<name>A0A3G2R6Q9_9FIRM</name>
<evidence type="ECO:0000313" key="1">
    <source>
        <dbReference type="EMBL" id="AYO31055.1"/>
    </source>
</evidence>
<dbReference type="AlphaFoldDB" id="A0A3G2R6Q9"/>
<sequence length="187" mass="21975">MDVQEMFEKGVIYSDFLKGADEKSYLKLHEIYNNLHFSEDIKGRIKSIGREINVLIFAETWCPDCVVSVPALVKMAEENKNIKYAILPREGHEDFLEKYRYEGKPRIPTFVFYDENFSELGSFVEIPQKIKIIYEKGYQPDIIVARREYRQGKYYNMIAEEFLKIIRENNPDNIGLGGIPLSEKFKK</sequence>
<organism evidence="1 2">
    <name type="scientific">Biomaibacter acetigenes</name>
    <dbReference type="NCBI Taxonomy" id="2316383"/>
    <lineage>
        <taxon>Bacteria</taxon>
        <taxon>Bacillati</taxon>
        <taxon>Bacillota</taxon>
        <taxon>Clostridia</taxon>
        <taxon>Thermosediminibacterales</taxon>
        <taxon>Tepidanaerobacteraceae</taxon>
        <taxon>Biomaibacter</taxon>
    </lineage>
</organism>
<dbReference type="SUPFAM" id="SSF52833">
    <property type="entry name" value="Thioredoxin-like"/>
    <property type="match status" value="1"/>
</dbReference>
<protein>
    <submittedName>
        <fullName evidence="1">Thioredoxin family protein</fullName>
    </submittedName>
</protein>
<dbReference type="Proteomes" id="UP000280960">
    <property type="component" value="Chromosome"/>
</dbReference>
<dbReference type="EMBL" id="CP033169">
    <property type="protein sequence ID" value="AYO31055.1"/>
    <property type="molecule type" value="Genomic_DNA"/>
</dbReference>
<proteinExistence type="predicted"/>
<keyword evidence="2" id="KW-1185">Reference proteome</keyword>